<evidence type="ECO:0000256" key="2">
    <source>
        <dbReference type="PROSITE-ProRule" id="PRU00235"/>
    </source>
</evidence>
<dbReference type="GeneID" id="111248444"/>
<dbReference type="Proteomes" id="UP000594260">
    <property type="component" value="Unplaced"/>
</dbReference>
<dbReference type="PRINTS" id="PR00633">
    <property type="entry name" value="RCCNDNSATION"/>
</dbReference>
<reference evidence="4" key="1">
    <citation type="submission" date="2021-01" db="UniProtKB">
        <authorList>
            <consortium name="EnsemblMetazoa"/>
        </authorList>
    </citation>
    <scope>IDENTIFICATION</scope>
</reference>
<dbReference type="InterPro" id="IPR000408">
    <property type="entry name" value="Reg_chr_condens"/>
</dbReference>
<feature type="domain" description="RCC1-like" evidence="3">
    <location>
        <begin position="82"/>
        <end position="494"/>
    </location>
</feature>
<dbReference type="InParanoid" id="A0A7M7MEQ7"/>
<feature type="repeat" description="RCC1" evidence="2">
    <location>
        <begin position="449"/>
        <end position="498"/>
    </location>
</feature>
<organism evidence="4 5">
    <name type="scientific">Varroa destructor</name>
    <name type="common">Honeybee mite</name>
    <dbReference type="NCBI Taxonomy" id="109461"/>
    <lineage>
        <taxon>Eukaryota</taxon>
        <taxon>Metazoa</taxon>
        <taxon>Ecdysozoa</taxon>
        <taxon>Arthropoda</taxon>
        <taxon>Chelicerata</taxon>
        <taxon>Arachnida</taxon>
        <taxon>Acari</taxon>
        <taxon>Parasitiformes</taxon>
        <taxon>Mesostigmata</taxon>
        <taxon>Gamasina</taxon>
        <taxon>Dermanyssoidea</taxon>
        <taxon>Varroidae</taxon>
        <taxon>Varroa</taxon>
    </lineage>
</organism>
<dbReference type="Gene3D" id="2.130.10.30">
    <property type="entry name" value="Regulator of chromosome condensation 1/beta-lactamase-inhibitor protein II"/>
    <property type="match status" value="2"/>
</dbReference>
<evidence type="ECO:0000313" key="4">
    <source>
        <dbReference type="EnsemblMetazoa" id="XP_022656553"/>
    </source>
</evidence>
<dbReference type="EnsemblMetazoa" id="XM_022800818">
    <property type="protein sequence ID" value="XP_022656553"/>
    <property type="gene ID" value="LOC111248444"/>
</dbReference>
<dbReference type="Pfam" id="PF25390">
    <property type="entry name" value="WD40_RLD"/>
    <property type="match status" value="1"/>
</dbReference>
<dbReference type="AlphaFoldDB" id="A0A7M7MEQ7"/>
<sequence>MLRTSMQSGARLVVIAKVLFPLKGNTNLIQVSSDAQYISRRQLQTCAVDLQCSSMGSFKPLAEREVPIRNVGLRKAKHKIRCYLWGGTHSGALGCDHFVRPLKKHLKPREDRCNPYRLRFSATNRVFRIACGNGFTVFGAKPEDTACKYRVFGTGINKDSQIGLQQARRDAPMELLTQPVPIILPESGSFDHLDVNTRNTAIENGSKAPFWSPILSLGAGRAHTVIVTSDAVYTLGNNSLGQCGRPIIENESYFGRDLLHRVEGDGLNNVVKTVCGLDHTFFLTASGKVFACGWGADGQTGLGHYKTVGIPQEVGGDISGERIVLLSSRADCVLALNEKGDLFGWGNNEYGQLLGATKEMQLHTPKHIKLNKKLKGAAAGGSACVVLDENGQVFSWGYGVLGLGPKVEHSRNPRLIPPPLFGANELNPDSVPVRLEAGMANFAAVTNRGHLYTWGRNNNGSLGLGHTKSQMFPLMVTIAAQVRDISMGVDHTAVITQSFC</sequence>
<keyword evidence="1" id="KW-0677">Repeat</keyword>
<evidence type="ECO:0000313" key="5">
    <source>
        <dbReference type="Proteomes" id="UP000594260"/>
    </source>
</evidence>
<evidence type="ECO:0000256" key="1">
    <source>
        <dbReference type="ARBA" id="ARBA00022737"/>
    </source>
</evidence>
<dbReference type="GO" id="GO:0005085">
    <property type="term" value="F:guanyl-nucleotide exchange factor activity"/>
    <property type="evidence" value="ECO:0007669"/>
    <property type="project" value="TreeGrafter"/>
</dbReference>
<dbReference type="OMA" id="GSFCMAL"/>
<dbReference type="GO" id="GO:0005743">
    <property type="term" value="C:mitochondrial inner membrane"/>
    <property type="evidence" value="ECO:0007669"/>
    <property type="project" value="TreeGrafter"/>
</dbReference>
<name>A0A7M7MEQ7_VARDE</name>
<dbReference type="KEGG" id="vde:111248444"/>
<dbReference type="FunCoup" id="A0A7M7MEQ7">
    <property type="interactions" value="596"/>
</dbReference>
<dbReference type="PANTHER" id="PTHR46337:SF1">
    <property type="entry name" value="RCC1-LIKE G EXCHANGING FACTOR-LIKE PROTEIN"/>
    <property type="match status" value="1"/>
</dbReference>
<evidence type="ECO:0000259" key="3">
    <source>
        <dbReference type="Pfam" id="PF25390"/>
    </source>
</evidence>
<protein>
    <recommendedName>
        <fullName evidence="3">RCC1-like domain-containing protein</fullName>
    </recommendedName>
</protein>
<dbReference type="SUPFAM" id="SSF50985">
    <property type="entry name" value="RCC1/BLIP-II"/>
    <property type="match status" value="1"/>
</dbReference>
<accession>A0A7M7MEQ7</accession>
<dbReference type="InterPro" id="IPR053035">
    <property type="entry name" value="Mitochondrial_GEF_domain"/>
</dbReference>
<feature type="repeat" description="RCC1" evidence="2">
    <location>
        <begin position="149"/>
        <end position="230"/>
    </location>
</feature>
<dbReference type="InterPro" id="IPR058923">
    <property type="entry name" value="RCC1-like_dom"/>
</dbReference>
<dbReference type="RefSeq" id="XP_022656553.1">
    <property type="nucleotide sequence ID" value="XM_022800818.1"/>
</dbReference>
<dbReference type="PROSITE" id="PS50012">
    <property type="entry name" value="RCC1_3"/>
    <property type="match status" value="5"/>
</dbReference>
<dbReference type="PANTHER" id="PTHR46337">
    <property type="entry name" value="RCC1-LIKE G EXCHANGING FACTOR-LIKE PROTEIN"/>
    <property type="match status" value="1"/>
</dbReference>
<dbReference type="InterPro" id="IPR009091">
    <property type="entry name" value="RCC1/BLIP-II"/>
</dbReference>
<keyword evidence="5" id="KW-1185">Reference proteome</keyword>
<dbReference type="OrthoDB" id="70707at2759"/>
<dbReference type="GO" id="GO:0019843">
    <property type="term" value="F:rRNA binding"/>
    <property type="evidence" value="ECO:0007669"/>
    <property type="project" value="TreeGrafter"/>
</dbReference>
<feature type="repeat" description="RCC1" evidence="2">
    <location>
        <begin position="287"/>
        <end position="339"/>
    </location>
</feature>
<proteinExistence type="predicted"/>
<feature type="repeat" description="RCC1" evidence="2">
    <location>
        <begin position="230"/>
        <end position="286"/>
    </location>
</feature>
<dbReference type="GO" id="GO:0070131">
    <property type="term" value="P:positive regulation of mitochondrial translation"/>
    <property type="evidence" value="ECO:0007669"/>
    <property type="project" value="TreeGrafter"/>
</dbReference>
<feature type="repeat" description="RCC1" evidence="2">
    <location>
        <begin position="340"/>
        <end position="390"/>
    </location>
</feature>